<dbReference type="RefSeq" id="WP_158952432.1">
    <property type="nucleotide sequence ID" value="NZ_CP046914.1"/>
</dbReference>
<dbReference type="AlphaFoldDB" id="A0A7Z2GKE1"/>
<dbReference type="KEGG" id="pacs:FAZ98_16750"/>
<organism evidence="2 3">
    <name type="scientific">Paraburkholderia acidisoli</name>
    <dbReference type="NCBI Taxonomy" id="2571748"/>
    <lineage>
        <taxon>Bacteria</taxon>
        <taxon>Pseudomonadati</taxon>
        <taxon>Pseudomonadota</taxon>
        <taxon>Betaproteobacteria</taxon>
        <taxon>Burkholderiales</taxon>
        <taxon>Burkholderiaceae</taxon>
        <taxon>Paraburkholderia</taxon>
    </lineage>
</organism>
<dbReference type="Pfam" id="PF11445">
    <property type="entry name" value="DUF2894"/>
    <property type="match status" value="1"/>
</dbReference>
<dbReference type="Proteomes" id="UP000433577">
    <property type="component" value="Chromosome 2"/>
</dbReference>
<gene>
    <name evidence="2" type="ORF">FAZ98_16750</name>
</gene>
<dbReference type="OrthoDB" id="6025757at2"/>
<keyword evidence="3" id="KW-1185">Reference proteome</keyword>
<sequence>MDNGARPDAAHARTLLDTWRARGADRFDPVRFHFIEALARRAATQHGEARRLLDARLAQLLRAFASDVARANEAGTARAAAFDSHDDGRGDSRRRSALGVLVDAVARPEPEQPASRVRHEPDPELVDYFRKTWSRVRTETQLRQSLDQVPKNAGPLNSSSLVHRALSLMREVSPGYLQHFLAYADALSWLEQVGGSVPSAPTKAPAKEPVRAARKTRKAR</sequence>
<dbReference type="InterPro" id="IPR021549">
    <property type="entry name" value="DUF2894"/>
</dbReference>
<evidence type="ECO:0000313" key="3">
    <source>
        <dbReference type="Proteomes" id="UP000433577"/>
    </source>
</evidence>
<protein>
    <submittedName>
        <fullName evidence="2">DUF2894 domain-containing protein</fullName>
    </submittedName>
</protein>
<accession>A0A7Z2GKE1</accession>
<proteinExistence type="predicted"/>
<reference evidence="2 3" key="1">
    <citation type="submission" date="2019-12" db="EMBL/GenBank/DDBJ databases">
        <title>Paraburkholderia acidiphila 7Q-K02 sp. nov and Paraburkholderia acidisoli DHF22 sp. nov., two strains isolated from forest soil.</title>
        <authorList>
            <person name="Gao Z."/>
            <person name="Qiu L."/>
        </authorList>
    </citation>
    <scope>NUCLEOTIDE SEQUENCE [LARGE SCALE GENOMIC DNA]</scope>
    <source>
        <strain evidence="2 3">DHF22</strain>
    </source>
</reference>
<feature type="region of interest" description="Disordered" evidence="1">
    <location>
        <begin position="196"/>
        <end position="220"/>
    </location>
</feature>
<dbReference type="EMBL" id="CP046914">
    <property type="protein sequence ID" value="QGZ63438.1"/>
    <property type="molecule type" value="Genomic_DNA"/>
</dbReference>
<evidence type="ECO:0000313" key="2">
    <source>
        <dbReference type="EMBL" id="QGZ63438.1"/>
    </source>
</evidence>
<evidence type="ECO:0000256" key="1">
    <source>
        <dbReference type="SAM" id="MobiDB-lite"/>
    </source>
</evidence>
<name>A0A7Z2GKE1_9BURK</name>